<dbReference type="EMBL" id="JACDTQ010002022">
    <property type="protein sequence ID" value="KAF5920400.1"/>
    <property type="molecule type" value="Genomic_DNA"/>
</dbReference>
<reference evidence="2 3" key="1">
    <citation type="journal article" date="2020" name="Mol. Biol. Evol.">
        <title>Interspecific Gene Flow and the Evolution of Specialization in Black and White Rhinoceros.</title>
        <authorList>
            <person name="Moodley Y."/>
            <person name="Westbury M.V."/>
            <person name="Russo I.M."/>
            <person name="Gopalakrishnan S."/>
            <person name="Rakotoarivelo A."/>
            <person name="Olsen R.A."/>
            <person name="Prost S."/>
            <person name="Tunstall T."/>
            <person name="Ryder O.A."/>
            <person name="Dalen L."/>
            <person name="Bruford M.W."/>
        </authorList>
    </citation>
    <scope>NUCLEOTIDE SEQUENCE [LARGE SCALE GENOMIC DNA]</scope>
    <source>
        <strain evidence="2">SBR-YM</strain>
        <tissue evidence="2">Skin</tissue>
    </source>
</reference>
<evidence type="ECO:0000313" key="3">
    <source>
        <dbReference type="Proteomes" id="UP000551758"/>
    </source>
</evidence>
<keyword evidence="3" id="KW-1185">Reference proteome</keyword>
<feature type="transmembrane region" description="Helical" evidence="1">
    <location>
        <begin position="29"/>
        <end position="51"/>
    </location>
</feature>
<organism evidence="2 3">
    <name type="scientific">Diceros bicornis minor</name>
    <name type="common">South-central black rhinoceros</name>
    <dbReference type="NCBI Taxonomy" id="77932"/>
    <lineage>
        <taxon>Eukaryota</taxon>
        <taxon>Metazoa</taxon>
        <taxon>Chordata</taxon>
        <taxon>Craniata</taxon>
        <taxon>Vertebrata</taxon>
        <taxon>Euteleostomi</taxon>
        <taxon>Mammalia</taxon>
        <taxon>Eutheria</taxon>
        <taxon>Laurasiatheria</taxon>
        <taxon>Perissodactyla</taxon>
        <taxon>Rhinocerotidae</taxon>
        <taxon>Diceros</taxon>
    </lineage>
</organism>
<accession>A0A7J7EX70</accession>
<proteinExistence type="predicted"/>
<evidence type="ECO:0000256" key="1">
    <source>
        <dbReference type="SAM" id="Phobius"/>
    </source>
</evidence>
<keyword evidence="1" id="KW-0472">Membrane</keyword>
<protein>
    <submittedName>
        <fullName evidence="2">Uncharacterized protein</fullName>
    </submittedName>
</protein>
<keyword evidence="1" id="KW-1133">Transmembrane helix</keyword>
<comment type="caution">
    <text evidence="2">The sequence shown here is derived from an EMBL/GenBank/DDBJ whole genome shotgun (WGS) entry which is preliminary data.</text>
</comment>
<name>A0A7J7EX70_DICBM</name>
<keyword evidence="1" id="KW-0812">Transmembrane</keyword>
<gene>
    <name evidence="2" type="ORF">HPG69_009650</name>
</gene>
<dbReference type="Proteomes" id="UP000551758">
    <property type="component" value="Unassembled WGS sequence"/>
</dbReference>
<dbReference type="AlphaFoldDB" id="A0A7J7EX70"/>
<evidence type="ECO:0000313" key="2">
    <source>
        <dbReference type="EMBL" id="KAF5920400.1"/>
    </source>
</evidence>
<sequence>MERHKDGFTIIPELGGVQCESREQNLAKLFSNSLEILIISLGLLLISTTVYEGEPREKVIDPLDI</sequence>